<evidence type="ECO:0000256" key="5">
    <source>
        <dbReference type="HAMAP-Rule" id="MF_00116"/>
    </source>
</evidence>
<evidence type="ECO:0000313" key="7">
    <source>
        <dbReference type="EMBL" id="HDZ51026.1"/>
    </source>
</evidence>
<dbReference type="HAMAP" id="MF_00116">
    <property type="entry name" value="dUTPase_bact"/>
    <property type="match status" value="1"/>
</dbReference>
<name>A0A7V1F150_9RHOB</name>
<dbReference type="NCBIfam" id="TIGR00576">
    <property type="entry name" value="dut"/>
    <property type="match status" value="1"/>
</dbReference>
<sequence length="161" mass="17190">MENVRAGVAERMMAEIKFKRVSGNDDLPLPAYATAGAAGMDLRAFLPDGPLTFVKGQISLISIGFSVELPRGTEMQIRPRSGLALKHGFLIPNAPGTVDEDYRGVVMVGLYYVGDAPFVMRHGDRIAQAVIAQVQQYDCVEVDALSDTTRGGGGFGSTGLK</sequence>
<dbReference type="AlphaFoldDB" id="A0A7V1F150"/>
<dbReference type="Proteomes" id="UP000885704">
    <property type="component" value="Unassembled WGS sequence"/>
</dbReference>
<reference evidence="7" key="1">
    <citation type="journal article" date="2020" name="mSystems">
        <title>Genome- and Community-Level Interaction Insights into Carbon Utilization and Element Cycling Functions of Hydrothermarchaeota in Hydrothermal Sediment.</title>
        <authorList>
            <person name="Zhou Z."/>
            <person name="Liu Y."/>
            <person name="Xu W."/>
            <person name="Pan J."/>
            <person name="Luo Z.H."/>
            <person name="Li M."/>
        </authorList>
    </citation>
    <scope>NUCLEOTIDE SEQUENCE [LARGE SCALE GENOMIC DNA]</scope>
    <source>
        <strain evidence="7">HyVt-323</strain>
    </source>
</reference>
<proteinExistence type="inferred from homology"/>
<dbReference type="UniPathway" id="UPA00610">
    <property type="reaction ID" value="UER00666"/>
</dbReference>
<dbReference type="InterPro" id="IPR008181">
    <property type="entry name" value="dUTPase"/>
</dbReference>
<comment type="cofactor">
    <cofactor evidence="5">
        <name>Mg(2+)</name>
        <dbReference type="ChEBI" id="CHEBI:18420"/>
    </cofactor>
</comment>
<comment type="caution">
    <text evidence="5">Lacks conserved residue(s) required for the propagation of feature annotation.</text>
</comment>
<dbReference type="GO" id="GO:0046081">
    <property type="term" value="P:dUTP catabolic process"/>
    <property type="evidence" value="ECO:0007669"/>
    <property type="project" value="InterPro"/>
</dbReference>
<keyword evidence="2 5" id="KW-0378">Hydrolase</keyword>
<dbReference type="Pfam" id="PF00692">
    <property type="entry name" value="dUTPase"/>
    <property type="match status" value="1"/>
</dbReference>
<keyword evidence="3 5" id="KW-0546">Nucleotide metabolism</keyword>
<gene>
    <name evidence="5" type="primary">dut</name>
    <name evidence="7" type="ORF">ENH63_04410</name>
</gene>
<evidence type="ECO:0000259" key="6">
    <source>
        <dbReference type="Pfam" id="PF00692"/>
    </source>
</evidence>
<keyword evidence="5" id="KW-0460">Magnesium</keyword>
<dbReference type="EC" id="3.6.1.23" evidence="5"/>
<comment type="function">
    <text evidence="5">This enzyme is involved in nucleotide metabolism: it produces dUMP, the immediate precursor of thymidine nucleotides and it decreases the intracellular concentration of dUTP so that uracil cannot be incorporated into DNA.</text>
</comment>
<dbReference type="InterPro" id="IPR036157">
    <property type="entry name" value="dUTPase-like_sf"/>
</dbReference>
<protein>
    <recommendedName>
        <fullName evidence="5">Deoxyuridine 5'-triphosphate nucleotidohydrolase</fullName>
        <shortName evidence="5">dUTPase</shortName>
        <ecNumber evidence="5">3.6.1.23</ecNumber>
    </recommendedName>
    <alternativeName>
        <fullName evidence="5">dUTP pyrophosphatase</fullName>
    </alternativeName>
</protein>
<dbReference type="InterPro" id="IPR033704">
    <property type="entry name" value="dUTPase_trimeric"/>
</dbReference>
<dbReference type="NCBIfam" id="NF001862">
    <property type="entry name" value="PRK00601.1"/>
    <property type="match status" value="1"/>
</dbReference>
<keyword evidence="5" id="KW-0479">Metal-binding</keyword>
<dbReference type="Gene3D" id="2.70.40.10">
    <property type="match status" value="1"/>
</dbReference>
<dbReference type="GO" id="GO:0004170">
    <property type="term" value="F:dUTP diphosphatase activity"/>
    <property type="evidence" value="ECO:0007669"/>
    <property type="project" value="UniProtKB-UniRule"/>
</dbReference>
<dbReference type="GO" id="GO:0006226">
    <property type="term" value="P:dUMP biosynthetic process"/>
    <property type="evidence" value="ECO:0007669"/>
    <property type="project" value="UniProtKB-UniRule"/>
</dbReference>
<dbReference type="PANTHER" id="PTHR11241:SF0">
    <property type="entry name" value="DEOXYURIDINE 5'-TRIPHOSPHATE NUCLEOTIDOHYDROLASE"/>
    <property type="match status" value="1"/>
</dbReference>
<dbReference type="InterPro" id="IPR029054">
    <property type="entry name" value="dUTPase-like"/>
</dbReference>
<feature type="binding site" evidence="5">
    <location>
        <begin position="80"/>
        <end position="82"/>
    </location>
    <ligand>
        <name>substrate</name>
    </ligand>
</feature>
<dbReference type="GO" id="GO:0000287">
    <property type="term" value="F:magnesium ion binding"/>
    <property type="evidence" value="ECO:0007669"/>
    <property type="project" value="UniProtKB-UniRule"/>
</dbReference>
<evidence type="ECO:0000256" key="1">
    <source>
        <dbReference type="ARBA" id="ARBA00006581"/>
    </source>
</evidence>
<dbReference type="CDD" id="cd07557">
    <property type="entry name" value="trimeric_dUTPase"/>
    <property type="match status" value="1"/>
</dbReference>
<evidence type="ECO:0000256" key="2">
    <source>
        <dbReference type="ARBA" id="ARBA00022801"/>
    </source>
</evidence>
<accession>A0A7V1F150</accession>
<feature type="binding site" evidence="5">
    <location>
        <begin position="97"/>
        <end position="99"/>
    </location>
    <ligand>
        <name>substrate</name>
    </ligand>
</feature>
<feature type="binding site" evidence="5">
    <location>
        <position position="93"/>
    </location>
    <ligand>
        <name>substrate</name>
    </ligand>
</feature>
<evidence type="ECO:0000256" key="4">
    <source>
        <dbReference type="ARBA" id="ARBA00047686"/>
    </source>
</evidence>
<comment type="similarity">
    <text evidence="1 5">Belongs to the dUTPase family.</text>
</comment>
<feature type="domain" description="dUTPase-like" evidence="6">
    <location>
        <begin position="27"/>
        <end position="159"/>
    </location>
</feature>
<dbReference type="EMBL" id="DRFN01000009">
    <property type="protein sequence ID" value="HDZ51026.1"/>
    <property type="molecule type" value="Genomic_DNA"/>
</dbReference>
<dbReference type="PANTHER" id="PTHR11241">
    <property type="entry name" value="DEOXYURIDINE 5'-TRIPHOSPHATE NUCLEOTIDOHYDROLASE"/>
    <property type="match status" value="1"/>
</dbReference>
<organism evidence="7">
    <name type="scientific">Sulfitobacter litoralis</name>
    <dbReference type="NCBI Taxonomy" id="335975"/>
    <lineage>
        <taxon>Bacteria</taxon>
        <taxon>Pseudomonadati</taxon>
        <taxon>Pseudomonadota</taxon>
        <taxon>Alphaproteobacteria</taxon>
        <taxon>Rhodobacterales</taxon>
        <taxon>Roseobacteraceae</taxon>
        <taxon>Sulfitobacter</taxon>
    </lineage>
</organism>
<comment type="catalytic activity">
    <reaction evidence="4 5">
        <text>dUTP + H2O = dUMP + diphosphate + H(+)</text>
        <dbReference type="Rhea" id="RHEA:10248"/>
        <dbReference type="ChEBI" id="CHEBI:15377"/>
        <dbReference type="ChEBI" id="CHEBI:15378"/>
        <dbReference type="ChEBI" id="CHEBI:33019"/>
        <dbReference type="ChEBI" id="CHEBI:61555"/>
        <dbReference type="ChEBI" id="CHEBI:246422"/>
        <dbReference type="EC" id="3.6.1.23"/>
    </reaction>
</comment>
<dbReference type="OrthoDB" id="9809956at2"/>
<dbReference type="SUPFAM" id="SSF51283">
    <property type="entry name" value="dUTPase-like"/>
    <property type="match status" value="1"/>
</dbReference>
<comment type="pathway">
    <text evidence="5">Pyrimidine metabolism; dUMP biosynthesis; dUMP from dCTP (dUTP route): step 2/2.</text>
</comment>
<evidence type="ECO:0000256" key="3">
    <source>
        <dbReference type="ARBA" id="ARBA00023080"/>
    </source>
</evidence>
<comment type="caution">
    <text evidence="7">The sequence shown here is derived from an EMBL/GenBank/DDBJ whole genome shotgun (WGS) entry which is preliminary data.</text>
</comment>